<dbReference type="SUPFAM" id="SSF56112">
    <property type="entry name" value="Protein kinase-like (PK-like)"/>
    <property type="match status" value="1"/>
</dbReference>
<dbReference type="PANTHER" id="PTHR46146">
    <property type="entry name" value="SERINE/THREONINE-PROTEIN KINASE-LIKE PROTEIN CCR4"/>
    <property type="match status" value="1"/>
</dbReference>
<feature type="compositionally biased region" description="Basic and acidic residues" evidence="1">
    <location>
        <begin position="170"/>
        <end position="179"/>
    </location>
</feature>
<evidence type="ECO:0000256" key="1">
    <source>
        <dbReference type="SAM" id="MobiDB-lite"/>
    </source>
</evidence>
<dbReference type="Proteomes" id="UP001497522">
    <property type="component" value="Chromosome 8"/>
</dbReference>
<dbReference type="Gene3D" id="1.10.510.10">
    <property type="entry name" value="Transferase(Phosphotransferase) domain 1"/>
    <property type="match status" value="1"/>
</dbReference>
<keyword evidence="4" id="KW-1185">Reference proteome</keyword>
<evidence type="ECO:0000259" key="2">
    <source>
        <dbReference type="PROSITE" id="PS50011"/>
    </source>
</evidence>
<dbReference type="Gene3D" id="3.30.200.20">
    <property type="entry name" value="Phosphorylase Kinase, domain 1"/>
    <property type="match status" value="1"/>
</dbReference>
<accession>A0ABP1BY47</accession>
<sequence>MGISCKANSSGQLVTTASDFMRSSTSSCAAELQCPASKTKSSVQKKKLELFEYKDLEAATGGFAEANRIGTSSCYGELYKGRLSDGRVVTVKRPSTSSTLELAAAGRRRSTLWQQDEDAFENEVEILTNVFSRRLVNLLGYNQDAAGKVKLLVVEFMENASLHSQLHTKSSSDVEEHHSRPAPPPTTTLLSWPLRVHLALQTAKALRALHSSSPPIVHRNIRAMNVFIDRNWNARLGEFGFARHVLQDTEEDLLVAAAAAVPSPRKTPLSSIPESMSCEPAAESCCDHKSNCRSSTADQCSASSSNSGSAATVFRTLETDVLSFGVLLLEIITGKNAMSQNPDCSLSSLIDWALPLIKQGNTLAICDPRIRLPPPFCIPALNHMATIAARCLLRPTSTGRSSSSLKQQQQQQPSMSEVVEVLTKVSKLIPLPLWNGPSTRVVKSCMPDQQTQPSSCFVIGLDTRALNCRIGRLIRLPLWVGFLKIRNKENSSSSSSSNNNNNNSNKAVVKLAGQARKSISSSCNFIKLAGQGLQIHI</sequence>
<dbReference type="Pfam" id="PF07714">
    <property type="entry name" value="PK_Tyr_Ser-Thr"/>
    <property type="match status" value="1"/>
</dbReference>
<protein>
    <recommendedName>
        <fullName evidence="2">Protein kinase domain-containing protein</fullName>
    </recommendedName>
</protein>
<proteinExistence type="predicted"/>
<dbReference type="PANTHER" id="PTHR46146:SF23">
    <property type="entry name" value="PROTEIN KINASE DOMAIN-CONTAINING PROTEIN"/>
    <property type="match status" value="1"/>
</dbReference>
<dbReference type="InterPro" id="IPR000719">
    <property type="entry name" value="Prot_kinase_dom"/>
</dbReference>
<dbReference type="InterPro" id="IPR011009">
    <property type="entry name" value="Kinase-like_dom_sf"/>
</dbReference>
<evidence type="ECO:0000313" key="3">
    <source>
        <dbReference type="EMBL" id="CAK9881376.1"/>
    </source>
</evidence>
<name>A0ABP1BY47_9BRYO</name>
<reference evidence="3" key="1">
    <citation type="submission" date="2024-03" db="EMBL/GenBank/DDBJ databases">
        <authorList>
            <consortium name="ELIXIR-Norway"/>
            <consortium name="Elixir Norway"/>
        </authorList>
    </citation>
    <scope>NUCLEOTIDE SEQUENCE</scope>
</reference>
<organism evidence="3 4">
    <name type="scientific">Sphagnum jensenii</name>
    <dbReference type="NCBI Taxonomy" id="128206"/>
    <lineage>
        <taxon>Eukaryota</taxon>
        <taxon>Viridiplantae</taxon>
        <taxon>Streptophyta</taxon>
        <taxon>Embryophyta</taxon>
        <taxon>Bryophyta</taxon>
        <taxon>Sphagnophytina</taxon>
        <taxon>Sphagnopsida</taxon>
        <taxon>Sphagnales</taxon>
        <taxon>Sphagnaceae</taxon>
        <taxon>Sphagnum</taxon>
    </lineage>
</organism>
<evidence type="ECO:0000313" key="4">
    <source>
        <dbReference type="Proteomes" id="UP001497522"/>
    </source>
</evidence>
<feature type="domain" description="Protein kinase" evidence="2">
    <location>
        <begin position="64"/>
        <end position="429"/>
    </location>
</feature>
<feature type="region of interest" description="Disordered" evidence="1">
    <location>
        <begin position="167"/>
        <end position="187"/>
    </location>
</feature>
<dbReference type="InterPro" id="IPR001245">
    <property type="entry name" value="Ser-Thr/Tyr_kinase_cat_dom"/>
</dbReference>
<dbReference type="PROSITE" id="PS50011">
    <property type="entry name" value="PROTEIN_KINASE_DOM"/>
    <property type="match status" value="1"/>
</dbReference>
<dbReference type="EMBL" id="OZ023709">
    <property type="protein sequence ID" value="CAK9881376.1"/>
    <property type="molecule type" value="Genomic_DNA"/>
</dbReference>
<gene>
    <name evidence="3" type="ORF">CSSPJE1EN2_LOCUS22732</name>
</gene>